<reference evidence="1" key="1">
    <citation type="journal article" date="2022" name="bioRxiv">
        <title>Sequencing and chromosome-scale assembly of the giantPleurodeles waltlgenome.</title>
        <authorList>
            <person name="Brown T."/>
            <person name="Elewa A."/>
            <person name="Iarovenko S."/>
            <person name="Subramanian E."/>
            <person name="Araus A.J."/>
            <person name="Petzold A."/>
            <person name="Susuki M."/>
            <person name="Suzuki K.-i.T."/>
            <person name="Hayashi T."/>
            <person name="Toyoda A."/>
            <person name="Oliveira C."/>
            <person name="Osipova E."/>
            <person name="Leigh N.D."/>
            <person name="Simon A."/>
            <person name="Yun M.H."/>
        </authorList>
    </citation>
    <scope>NUCLEOTIDE SEQUENCE</scope>
    <source>
        <strain evidence="1">20211129_DDA</strain>
        <tissue evidence="1">Liver</tissue>
    </source>
</reference>
<comment type="caution">
    <text evidence="1">The sequence shown here is derived from an EMBL/GenBank/DDBJ whole genome shotgun (WGS) entry which is preliminary data.</text>
</comment>
<keyword evidence="2" id="KW-1185">Reference proteome</keyword>
<gene>
    <name evidence="1" type="ORF">NDU88_002332</name>
</gene>
<sequence length="67" mass="7921">MDTAGAMDQLKAQEAQLVDIQWKLKDQENRQRRNSLWVLRIPEGKEGTDVWSYLVELFRQAFPDLED</sequence>
<proteinExistence type="predicted"/>
<evidence type="ECO:0000313" key="2">
    <source>
        <dbReference type="Proteomes" id="UP001066276"/>
    </source>
</evidence>
<dbReference type="EMBL" id="JANPWB010000015">
    <property type="protein sequence ID" value="KAJ1089181.1"/>
    <property type="molecule type" value="Genomic_DNA"/>
</dbReference>
<name>A0AAV7LC15_PLEWA</name>
<dbReference type="Proteomes" id="UP001066276">
    <property type="component" value="Chromosome 11"/>
</dbReference>
<organism evidence="1 2">
    <name type="scientific">Pleurodeles waltl</name>
    <name type="common">Iberian ribbed newt</name>
    <dbReference type="NCBI Taxonomy" id="8319"/>
    <lineage>
        <taxon>Eukaryota</taxon>
        <taxon>Metazoa</taxon>
        <taxon>Chordata</taxon>
        <taxon>Craniata</taxon>
        <taxon>Vertebrata</taxon>
        <taxon>Euteleostomi</taxon>
        <taxon>Amphibia</taxon>
        <taxon>Batrachia</taxon>
        <taxon>Caudata</taxon>
        <taxon>Salamandroidea</taxon>
        <taxon>Salamandridae</taxon>
        <taxon>Pleurodelinae</taxon>
        <taxon>Pleurodeles</taxon>
    </lineage>
</organism>
<accession>A0AAV7LC15</accession>
<dbReference type="AlphaFoldDB" id="A0AAV7LC15"/>
<protein>
    <submittedName>
        <fullName evidence="1">Uncharacterized protein</fullName>
    </submittedName>
</protein>
<evidence type="ECO:0000313" key="1">
    <source>
        <dbReference type="EMBL" id="KAJ1089181.1"/>
    </source>
</evidence>